<proteinExistence type="inferred from homology"/>
<organism evidence="8 9">
    <name type="scientific">Candidatus Thiodiazotropha lotti</name>
    <dbReference type="NCBI Taxonomy" id="2792787"/>
    <lineage>
        <taxon>Bacteria</taxon>
        <taxon>Pseudomonadati</taxon>
        <taxon>Pseudomonadota</taxon>
        <taxon>Gammaproteobacteria</taxon>
        <taxon>Chromatiales</taxon>
        <taxon>Sedimenticolaceae</taxon>
        <taxon>Candidatus Thiodiazotropha</taxon>
    </lineage>
</organism>
<keyword evidence="4" id="KW-0540">Nuclease</keyword>
<dbReference type="EMBL" id="JAEPDI010000005">
    <property type="protein sequence ID" value="MCG7939090.1"/>
    <property type="molecule type" value="Genomic_DNA"/>
</dbReference>
<evidence type="ECO:0000313" key="9">
    <source>
        <dbReference type="Proteomes" id="UP000886687"/>
    </source>
</evidence>
<evidence type="ECO:0000256" key="2">
    <source>
        <dbReference type="ARBA" id="ARBA00009260"/>
    </source>
</evidence>
<dbReference type="InterPro" id="IPR008766">
    <property type="entry name" value="Replication_gene_A-like"/>
</dbReference>
<keyword evidence="6" id="KW-0378">Hydrolase</keyword>
<protein>
    <submittedName>
        <fullName evidence="8">Replication endonuclease</fullName>
    </submittedName>
</protein>
<evidence type="ECO:0000256" key="1">
    <source>
        <dbReference type="ARBA" id="ARBA00003293"/>
    </source>
</evidence>
<evidence type="ECO:0000256" key="6">
    <source>
        <dbReference type="ARBA" id="ARBA00022801"/>
    </source>
</evidence>
<gene>
    <name evidence="8" type="ORF">JAZ04_09585</name>
</gene>
<keyword evidence="5 8" id="KW-0255">Endonuclease</keyword>
<keyword evidence="3" id="KW-0235">DNA replication</keyword>
<evidence type="ECO:0000256" key="3">
    <source>
        <dbReference type="ARBA" id="ARBA00022705"/>
    </source>
</evidence>
<comment type="caution">
    <text evidence="8">The sequence shown here is derived from an EMBL/GenBank/DDBJ whole genome shotgun (WGS) entry which is preliminary data.</text>
</comment>
<feature type="domain" description="Replication gene A protein-like" evidence="7">
    <location>
        <begin position="88"/>
        <end position="392"/>
    </location>
</feature>
<dbReference type="Proteomes" id="UP000886687">
    <property type="component" value="Unassembled WGS sequence"/>
</dbReference>
<evidence type="ECO:0000313" key="8">
    <source>
        <dbReference type="EMBL" id="MCG7939090.1"/>
    </source>
</evidence>
<reference evidence="8" key="1">
    <citation type="journal article" date="2021" name="Proc. Natl. Acad. Sci. U.S.A.">
        <title>Global biogeography of chemosynthetic symbionts reveals both localized and globally distributed symbiont groups. .</title>
        <authorList>
            <person name="Osvatic J.T."/>
            <person name="Wilkins L.G.E."/>
            <person name="Leibrecht L."/>
            <person name="Leray M."/>
            <person name="Zauner S."/>
            <person name="Polzin J."/>
            <person name="Camacho Y."/>
            <person name="Gros O."/>
            <person name="van Gils J.A."/>
            <person name="Eisen J.A."/>
            <person name="Petersen J.M."/>
            <person name="Yuen B."/>
        </authorList>
    </citation>
    <scope>NUCLEOTIDE SEQUENCE</scope>
    <source>
        <strain evidence="8">MAGL173</strain>
    </source>
</reference>
<dbReference type="AlphaFoldDB" id="A0A9E4K5H5"/>
<evidence type="ECO:0000256" key="5">
    <source>
        <dbReference type="ARBA" id="ARBA00022759"/>
    </source>
</evidence>
<dbReference type="GO" id="GO:0004519">
    <property type="term" value="F:endonuclease activity"/>
    <property type="evidence" value="ECO:0007669"/>
    <property type="project" value="UniProtKB-KW"/>
</dbReference>
<dbReference type="GO" id="GO:0006260">
    <property type="term" value="P:DNA replication"/>
    <property type="evidence" value="ECO:0007669"/>
    <property type="project" value="UniProtKB-KW"/>
</dbReference>
<evidence type="ECO:0000256" key="4">
    <source>
        <dbReference type="ARBA" id="ARBA00022722"/>
    </source>
</evidence>
<dbReference type="Pfam" id="PF05840">
    <property type="entry name" value="Phage_GPA"/>
    <property type="match status" value="1"/>
</dbReference>
<name>A0A9E4K5H5_9GAMM</name>
<comment type="function">
    <text evidence="1">Possible endonuclease which induces a single-strand cut and initiates DNA replication.</text>
</comment>
<evidence type="ECO:0000259" key="7">
    <source>
        <dbReference type="Pfam" id="PF05840"/>
    </source>
</evidence>
<comment type="similarity">
    <text evidence="2">Belongs to the phage GPA family.</text>
</comment>
<dbReference type="GO" id="GO:0016787">
    <property type="term" value="F:hydrolase activity"/>
    <property type="evidence" value="ECO:0007669"/>
    <property type="project" value="UniProtKB-KW"/>
</dbReference>
<sequence length="588" mass="67334">MYKDFTQPCSTSYLPITDLSHPILQSIWNLPGSTDSDKLFRESILTNYPNELADILAKQYQDKWINQGRKAANLWLLEKAETLPSQAKLISASYQEIKDKAKGYAEKCSNIRVRSQDLEQAHHRISEFVLTQKYTPAELFPNRSLLGLVRRMCDEKWWRKQIEKTITREYEALAIEVGLVHSHASCYISDETRRRASQKRHLCRETIETLSAISQDGEVVELQDLIDGSPSNPKILRAELMVRCRGFEEYANKHRFIPLFFTITAPSRFHAALNKSGQANPKYNGSTPRDTQDYLTSIWGRIRAKLHRKGIHAFGVRVAEPHHDGTPHWHLLLFVNPAHKDLLIDICRDYALRDCPDEYGADKYRFKVEEIDPKKGSATGYIAKYISKNIDGHGLDEQTFGENPESTALDAKSWASTWGIRQFQQIGGPSVEVWRQLRKIRIPIVNSDLLEACRLAADEANWMLFCELMGGASAPRQNQTVKLFKAWSDKPGIYGEVVGDITIGITDGEVVIETRFKDWLVGSSNSIQRLKQIAEKEPDRWRYHFNRFLFKGMIEEGVGLTSTQGRHFPYKGDSSYKGRSPAYLEFCQ</sequence>
<accession>A0A9E4K5H5</accession>